<evidence type="ECO:0000256" key="3">
    <source>
        <dbReference type="ARBA" id="ARBA00022670"/>
    </source>
</evidence>
<sequence>MTELFSARRSRGFCVTVFACVAAVALGLDRLTKVMALGHLGTDSSVTVVPHLLSLRLLHNPGASLGMGSSTTWAISLLAVVMSAAMLVAGLITDSPWWSTCLGLAFGGAVGNLIDRIIYASGMLNGSVVDFLDYGWSVGNVADIWLMVAGIGLVALVFLSIPLRDPRRKEDGSAPATTHATEVR</sequence>
<dbReference type="HAMAP" id="MF_00161">
    <property type="entry name" value="LspA"/>
    <property type="match status" value="1"/>
</dbReference>
<comment type="caution">
    <text evidence="9">Lacks conserved residue(s) required for the propagation of feature annotation.</text>
</comment>
<evidence type="ECO:0000256" key="6">
    <source>
        <dbReference type="ARBA" id="ARBA00022801"/>
    </source>
</evidence>
<keyword evidence="8 9" id="KW-0472">Membrane</keyword>
<feature type="transmembrane region" description="Helical" evidence="9">
    <location>
        <begin position="104"/>
        <end position="124"/>
    </location>
</feature>
<dbReference type="GO" id="GO:0004190">
    <property type="term" value="F:aspartic-type endopeptidase activity"/>
    <property type="evidence" value="ECO:0007669"/>
    <property type="project" value="UniProtKB-UniRule"/>
</dbReference>
<keyword evidence="3 9" id="KW-0645">Protease</keyword>
<dbReference type="AlphaFoldDB" id="A0A2M9HA27"/>
<evidence type="ECO:0000256" key="1">
    <source>
        <dbReference type="ARBA" id="ARBA00006139"/>
    </source>
</evidence>
<dbReference type="GO" id="GO:0006508">
    <property type="term" value="P:proteolysis"/>
    <property type="evidence" value="ECO:0007669"/>
    <property type="project" value="UniProtKB-KW"/>
</dbReference>
<dbReference type="PANTHER" id="PTHR33695">
    <property type="entry name" value="LIPOPROTEIN SIGNAL PEPTIDASE"/>
    <property type="match status" value="1"/>
</dbReference>
<comment type="subcellular location">
    <subcellularLocation>
        <location evidence="9">Cell membrane</location>
        <topology evidence="9">Multi-pass membrane protein</topology>
    </subcellularLocation>
</comment>
<dbReference type="EMBL" id="PEBI01000001">
    <property type="protein sequence ID" value="PJM73658.1"/>
    <property type="molecule type" value="Genomic_DNA"/>
</dbReference>
<dbReference type="EC" id="3.4.23.36" evidence="9"/>
<keyword evidence="11" id="KW-0449">Lipoprotein</keyword>
<dbReference type="GO" id="GO:0005886">
    <property type="term" value="C:plasma membrane"/>
    <property type="evidence" value="ECO:0007669"/>
    <property type="project" value="UniProtKB-SubCell"/>
</dbReference>
<evidence type="ECO:0000313" key="11">
    <source>
        <dbReference type="EMBL" id="PJM73658.1"/>
    </source>
</evidence>
<keyword evidence="7 9" id="KW-1133">Transmembrane helix</keyword>
<dbReference type="InterPro" id="IPR001872">
    <property type="entry name" value="Peptidase_A8"/>
</dbReference>
<evidence type="ECO:0000256" key="4">
    <source>
        <dbReference type="ARBA" id="ARBA00022692"/>
    </source>
</evidence>
<evidence type="ECO:0000256" key="8">
    <source>
        <dbReference type="ARBA" id="ARBA00023136"/>
    </source>
</evidence>
<dbReference type="OrthoDB" id="4308908at2"/>
<comment type="function">
    <text evidence="9">This protein specifically catalyzes the removal of signal peptides from prolipoproteins.</text>
</comment>
<name>A0A2M9HA27_9BIFI</name>
<evidence type="ECO:0000256" key="9">
    <source>
        <dbReference type="HAMAP-Rule" id="MF_00161"/>
    </source>
</evidence>
<reference evidence="11 12" key="1">
    <citation type="submission" date="2017-10" db="EMBL/GenBank/DDBJ databases">
        <title>Draft genome sequences of strains TRE 1, TRE 9, TRE H and TRI 7, isolated from tamarins, belonging to four potential novel Bifidobacterium species.</title>
        <authorList>
            <person name="Mattarelli P."/>
            <person name="Modesto M."/>
            <person name="Puglisi E."/>
            <person name="Morelli L."/>
            <person name="Spezio C."/>
            <person name="Bonetti A."/>
            <person name="Sandri C."/>
        </authorList>
    </citation>
    <scope>NUCLEOTIDE SEQUENCE [LARGE SCALE GENOMIC DNA]</scope>
    <source>
        <strain evidence="12">TRE1</strain>
    </source>
</reference>
<protein>
    <recommendedName>
        <fullName evidence="9">Lipoprotein signal peptidase</fullName>
        <ecNumber evidence="9">3.4.23.36</ecNumber>
    </recommendedName>
    <alternativeName>
        <fullName evidence="9">Prolipoprotein signal peptidase</fullName>
    </alternativeName>
    <alternativeName>
        <fullName evidence="9">Signal peptidase II</fullName>
        <shortName evidence="9">SPase II</shortName>
    </alternativeName>
</protein>
<keyword evidence="2 9" id="KW-1003">Cell membrane</keyword>
<dbReference type="PRINTS" id="PR00781">
    <property type="entry name" value="LIPOSIGPTASE"/>
</dbReference>
<keyword evidence="12" id="KW-1185">Reference proteome</keyword>
<evidence type="ECO:0000256" key="7">
    <source>
        <dbReference type="ARBA" id="ARBA00022989"/>
    </source>
</evidence>
<feature type="transmembrane region" description="Helical" evidence="9">
    <location>
        <begin position="144"/>
        <end position="163"/>
    </location>
</feature>
<keyword evidence="6 9" id="KW-0378">Hydrolase</keyword>
<proteinExistence type="inferred from homology"/>
<evidence type="ECO:0000256" key="10">
    <source>
        <dbReference type="RuleBase" id="RU004181"/>
    </source>
</evidence>
<organism evidence="11 12">
    <name type="scientific">Bifidobacterium primatium</name>
    <dbReference type="NCBI Taxonomy" id="2045438"/>
    <lineage>
        <taxon>Bacteria</taxon>
        <taxon>Bacillati</taxon>
        <taxon>Actinomycetota</taxon>
        <taxon>Actinomycetes</taxon>
        <taxon>Bifidobacteriales</taxon>
        <taxon>Bifidobacteriaceae</taxon>
        <taxon>Bifidobacterium</taxon>
    </lineage>
</organism>
<keyword evidence="5 9" id="KW-0064">Aspartyl protease</keyword>
<dbReference type="PANTHER" id="PTHR33695:SF1">
    <property type="entry name" value="LIPOPROTEIN SIGNAL PEPTIDASE"/>
    <property type="match status" value="1"/>
</dbReference>
<feature type="transmembrane region" description="Helical" evidence="9">
    <location>
        <begin position="73"/>
        <end position="92"/>
    </location>
</feature>
<evidence type="ECO:0000256" key="2">
    <source>
        <dbReference type="ARBA" id="ARBA00022475"/>
    </source>
</evidence>
<dbReference type="UniPathway" id="UPA00665"/>
<comment type="pathway">
    <text evidence="9">Protein modification; lipoprotein biosynthesis (signal peptide cleavage).</text>
</comment>
<evidence type="ECO:0000313" key="12">
    <source>
        <dbReference type="Proteomes" id="UP000229095"/>
    </source>
</evidence>
<comment type="caution">
    <text evidence="11">The sequence shown here is derived from an EMBL/GenBank/DDBJ whole genome shotgun (WGS) entry which is preliminary data.</text>
</comment>
<keyword evidence="4 9" id="KW-0812">Transmembrane</keyword>
<comment type="catalytic activity">
    <reaction evidence="9">
        <text>Release of signal peptides from bacterial membrane prolipoproteins. Hydrolyzes -Xaa-Yaa-Zaa-|-(S,diacylglyceryl)Cys-, in which Xaa is hydrophobic (preferably Leu), and Yaa (Ala or Ser) and Zaa (Gly or Ala) have small, neutral side chains.</text>
        <dbReference type="EC" id="3.4.23.36"/>
    </reaction>
</comment>
<feature type="active site" evidence="9">
    <location>
        <position position="130"/>
    </location>
</feature>
<evidence type="ECO:0000256" key="5">
    <source>
        <dbReference type="ARBA" id="ARBA00022750"/>
    </source>
</evidence>
<dbReference type="Pfam" id="PF01252">
    <property type="entry name" value="Peptidase_A8"/>
    <property type="match status" value="1"/>
</dbReference>
<dbReference type="Proteomes" id="UP000229095">
    <property type="component" value="Unassembled WGS sequence"/>
</dbReference>
<comment type="similarity">
    <text evidence="1 9 10">Belongs to the peptidase A8 family.</text>
</comment>
<feature type="active site" evidence="9">
    <location>
        <position position="143"/>
    </location>
</feature>
<gene>
    <name evidence="9" type="primary">lspA</name>
    <name evidence="11" type="ORF">CS006_00200</name>
</gene>
<accession>A0A2M9HA27</accession>